<dbReference type="Proteomes" id="UP000502641">
    <property type="component" value="Chromosome"/>
</dbReference>
<dbReference type="InterPro" id="IPR011701">
    <property type="entry name" value="MFS"/>
</dbReference>
<dbReference type="GO" id="GO:0046677">
    <property type="term" value="P:response to antibiotic"/>
    <property type="evidence" value="ECO:0007669"/>
    <property type="project" value="UniProtKB-KW"/>
</dbReference>
<keyword evidence="7" id="KW-0046">Antibiotic resistance</keyword>
<keyword evidence="2" id="KW-0813">Transport</keyword>
<dbReference type="InterPro" id="IPR013783">
    <property type="entry name" value="Ig-like_fold"/>
</dbReference>
<dbReference type="RefSeq" id="WP_171151505.1">
    <property type="nucleotide sequence ID" value="NZ_CP053189.1"/>
</dbReference>
<gene>
    <name evidence="10" type="ORF">HKX69_06645</name>
</gene>
<evidence type="ECO:0000313" key="10">
    <source>
        <dbReference type="EMBL" id="QJS09227.1"/>
    </source>
</evidence>
<dbReference type="PANTHER" id="PTHR42718">
    <property type="entry name" value="MAJOR FACILITATOR SUPERFAMILY MULTIDRUG TRANSPORTER MFSC"/>
    <property type="match status" value="1"/>
</dbReference>
<feature type="transmembrane region" description="Helical" evidence="8">
    <location>
        <begin position="283"/>
        <end position="306"/>
    </location>
</feature>
<dbReference type="CDD" id="cd17321">
    <property type="entry name" value="MFS_MMR_MDR_like"/>
    <property type="match status" value="1"/>
</dbReference>
<feature type="transmembrane region" description="Helical" evidence="8">
    <location>
        <begin position="25"/>
        <end position="45"/>
    </location>
</feature>
<dbReference type="GO" id="GO:0005975">
    <property type="term" value="P:carbohydrate metabolic process"/>
    <property type="evidence" value="ECO:0007669"/>
    <property type="project" value="UniProtKB-ARBA"/>
</dbReference>
<feature type="transmembrane region" description="Helical" evidence="8">
    <location>
        <begin position="318"/>
        <end position="340"/>
    </location>
</feature>
<evidence type="ECO:0000256" key="8">
    <source>
        <dbReference type="SAM" id="Phobius"/>
    </source>
</evidence>
<protein>
    <submittedName>
        <fullName evidence="10">MFS transporter</fullName>
    </submittedName>
</protein>
<dbReference type="PROSITE" id="PS50850">
    <property type="entry name" value="MFS"/>
    <property type="match status" value="1"/>
</dbReference>
<comment type="subcellular location">
    <subcellularLocation>
        <location evidence="1">Cell membrane</location>
        <topology evidence="1">Multi-pass membrane protein</topology>
    </subcellularLocation>
</comment>
<evidence type="ECO:0000259" key="9">
    <source>
        <dbReference type="PROSITE" id="PS50850"/>
    </source>
</evidence>
<evidence type="ECO:0000256" key="1">
    <source>
        <dbReference type="ARBA" id="ARBA00004651"/>
    </source>
</evidence>
<feature type="transmembrane region" description="Helical" evidence="8">
    <location>
        <begin position="125"/>
        <end position="143"/>
    </location>
</feature>
<proteinExistence type="predicted"/>
<feature type="transmembrane region" description="Helical" evidence="8">
    <location>
        <begin position="65"/>
        <end position="82"/>
    </location>
</feature>
<dbReference type="AlphaFoldDB" id="A0A6M4PEV1"/>
<keyword evidence="6 8" id="KW-0472">Membrane</keyword>
<evidence type="ECO:0000256" key="3">
    <source>
        <dbReference type="ARBA" id="ARBA00022475"/>
    </source>
</evidence>
<dbReference type="InterPro" id="IPR008969">
    <property type="entry name" value="CarboxyPept-like_regulatory"/>
</dbReference>
<feature type="transmembrane region" description="Helical" evidence="8">
    <location>
        <begin position="376"/>
        <end position="400"/>
    </location>
</feature>
<feature type="transmembrane region" description="Helical" evidence="8">
    <location>
        <begin position="155"/>
        <end position="178"/>
    </location>
</feature>
<evidence type="ECO:0000313" key="11">
    <source>
        <dbReference type="Proteomes" id="UP000502641"/>
    </source>
</evidence>
<keyword evidence="11" id="KW-1185">Reference proteome</keyword>
<dbReference type="Gene3D" id="1.20.1720.10">
    <property type="entry name" value="Multidrug resistance protein D"/>
    <property type="match status" value="1"/>
</dbReference>
<accession>A0A6M4PEV1</accession>
<dbReference type="InterPro" id="IPR005829">
    <property type="entry name" value="Sugar_transporter_CS"/>
</dbReference>
<dbReference type="GO" id="GO:0005886">
    <property type="term" value="C:plasma membrane"/>
    <property type="evidence" value="ECO:0007669"/>
    <property type="project" value="UniProtKB-SubCell"/>
</dbReference>
<keyword evidence="5 8" id="KW-1133">Transmembrane helix</keyword>
<dbReference type="Gene3D" id="1.20.1250.20">
    <property type="entry name" value="MFS general substrate transporter like domains"/>
    <property type="match status" value="1"/>
</dbReference>
<feature type="transmembrane region" description="Helical" evidence="8">
    <location>
        <begin position="461"/>
        <end position="481"/>
    </location>
</feature>
<dbReference type="SUPFAM" id="SSF103473">
    <property type="entry name" value="MFS general substrate transporter"/>
    <property type="match status" value="1"/>
</dbReference>
<dbReference type="GO" id="GO:0022857">
    <property type="term" value="F:transmembrane transporter activity"/>
    <property type="evidence" value="ECO:0007669"/>
    <property type="project" value="InterPro"/>
</dbReference>
<dbReference type="InterPro" id="IPR020846">
    <property type="entry name" value="MFS_dom"/>
</dbReference>
<dbReference type="InterPro" id="IPR036259">
    <property type="entry name" value="MFS_trans_sf"/>
</dbReference>
<dbReference type="PROSITE" id="PS00216">
    <property type="entry name" value="SUGAR_TRANSPORT_1"/>
    <property type="match status" value="1"/>
</dbReference>
<feature type="transmembrane region" description="Helical" evidence="8">
    <location>
        <begin position="94"/>
        <end position="119"/>
    </location>
</feature>
<feature type="transmembrane region" description="Helical" evidence="8">
    <location>
        <begin position="215"/>
        <end position="233"/>
    </location>
</feature>
<dbReference type="EMBL" id="CP053189">
    <property type="protein sequence ID" value="QJS09227.1"/>
    <property type="molecule type" value="Genomic_DNA"/>
</dbReference>
<feature type="transmembrane region" description="Helical" evidence="8">
    <location>
        <begin position="245"/>
        <end position="262"/>
    </location>
</feature>
<dbReference type="Gene3D" id="2.60.40.10">
    <property type="entry name" value="Immunoglobulins"/>
    <property type="match status" value="1"/>
</dbReference>
<organism evidence="10 11">
    <name type="scientific">Streptomyces argyrophylli</name>
    <dbReference type="NCBI Taxonomy" id="2726118"/>
    <lineage>
        <taxon>Bacteria</taxon>
        <taxon>Bacillati</taxon>
        <taxon>Actinomycetota</taxon>
        <taxon>Actinomycetes</taxon>
        <taxon>Kitasatosporales</taxon>
        <taxon>Streptomycetaceae</taxon>
        <taxon>Streptomyces</taxon>
    </lineage>
</organism>
<evidence type="ECO:0000256" key="4">
    <source>
        <dbReference type="ARBA" id="ARBA00022692"/>
    </source>
</evidence>
<reference evidence="10 11" key="1">
    <citation type="submission" date="2020-05" db="EMBL/GenBank/DDBJ databases">
        <authorList>
            <person name="Li K."/>
        </authorList>
    </citation>
    <scope>NUCLEOTIDE SEQUENCE [LARGE SCALE GENOMIC DNA]</scope>
    <source>
        <strain evidence="11">jing01</strain>
    </source>
</reference>
<feature type="transmembrane region" description="Helical" evidence="8">
    <location>
        <begin position="347"/>
        <end position="364"/>
    </location>
</feature>
<keyword evidence="4 8" id="KW-0812">Transmembrane</keyword>
<sequence>MEAIPVATVQAGPSGQTHAPPKHRWWALAVIGLAQLMVVLDATIVNIALPSAQQDLGFDNNGRQWIVTAYSLAFGSLLLLGGRLADLFGRKTTFIIGIVGFAAASAVGGAANGFTMLVVARAVQGLFGALLAPAALSLLTTTFTEAKERAKAFGIFGAIAGSGAAVGLVLGGLLTEYLNWRWTLYVNDAIAIPALIGAVVLIGRSVPAERPTLDILGAVLVSGGLFGVVYGFANAETHDWDNWMTWGFLAAGGLLLVAFFLWQSRAKHPVLPLRVLADRDRAAALSTVLISSAGMFGVFLFLTYYLQATLGYSPVKNGVAFLPMVGALMVMAQLSTNWLVPRIGPKTVVPVGMLLAAGGMVWLTRLDLHSSYAPHVLPPLLLLGAGLGMSMPAAMSYATLGVRASDQGVASAAVNTTQQVGGSISTALLNTLAASAATDYAKHHLTDPLVKANAALHSYTVAYWWSAGFFAFAVLVTVLLFRARRKADVSAEDAEGPVGAEAAPAAGAEPAAGAAAAIGNVPGADEGTADVPLASLGAYGAAAVRGQVRDGAGVPVPRTAITVLDTAGHQLARTTSGDDGWYAVDTPARGSLVLIGSASGYRPQVATLSLDGTPVVHDLVLLPSPGGVAGTVRGGDGEVLPGALVVATDRHGDVTASATTGTGGGYRLGDLPPGDYTLSASAPGHRPAAVPVTVSGETTRCDLRLSTAATLWGTVHTQDGRALEDARVTLIDAAGNVVGTRTTSVDGSYSFTDLAGEQYTVIAAGYAPVATQVTVDGGQAEVDILLSHKEA</sequence>
<evidence type="ECO:0000256" key="6">
    <source>
        <dbReference type="ARBA" id="ARBA00023136"/>
    </source>
</evidence>
<dbReference type="Gene3D" id="2.60.40.1120">
    <property type="entry name" value="Carboxypeptidase-like, regulatory domain"/>
    <property type="match status" value="2"/>
</dbReference>
<dbReference type="PANTHER" id="PTHR42718:SF46">
    <property type="entry name" value="BLR6921 PROTEIN"/>
    <property type="match status" value="1"/>
</dbReference>
<dbReference type="SUPFAM" id="SSF49464">
    <property type="entry name" value="Carboxypeptidase regulatory domain-like"/>
    <property type="match status" value="3"/>
</dbReference>
<feature type="domain" description="Major facilitator superfamily (MFS) profile" evidence="9">
    <location>
        <begin position="27"/>
        <end position="485"/>
    </location>
</feature>
<name>A0A6M4PEV1_9ACTN</name>
<dbReference type="KEGG" id="sarg:HKX69_06645"/>
<dbReference type="Pfam" id="PF13620">
    <property type="entry name" value="CarboxypepD_reg"/>
    <property type="match status" value="3"/>
</dbReference>
<keyword evidence="3" id="KW-1003">Cell membrane</keyword>
<feature type="transmembrane region" description="Helical" evidence="8">
    <location>
        <begin position="184"/>
        <end position="203"/>
    </location>
</feature>
<evidence type="ECO:0000256" key="5">
    <source>
        <dbReference type="ARBA" id="ARBA00022989"/>
    </source>
</evidence>
<evidence type="ECO:0000256" key="2">
    <source>
        <dbReference type="ARBA" id="ARBA00022448"/>
    </source>
</evidence>
<dbReference type="Pfam" id="PF07690">
    <property type="entry name" value="MFS_1"/>
    <property type="match status" value="1"/>
</dbReference>
<evidence type="ECO:0000256" key="7">
    <source>
        <dbReference type="ARBA" id="ARBA00023251"/>
    </source>
</evidence>